<dbReference type="InterPro" id="IPR010679">
    <property type="entry name" value="DUF1254"/>
</dbReference>
<proteinExistence type="predicted"/>
<organism evidence="4 5">
    <name type="scientific">Neoroseomonas soli</name>
    <dbReference type="NCBI Taxonomy" id="1081025"/>
    <lineage>
        <taxon>Bacteria</taxon>
        <taxon>Pseudomonadati</taxon>
        <taxon>Pseudomonadota</taxon>
        <taxon>Alphaproteobacteria</taxon>
        <taxon>Acetobacterales</taxon>
        <taxon>Acetobacteraceae</taxon>
        <taxon>Neoroseomonas</taxon>
    </lineage>
</organism>
<dbReference type="Gene3D" id="1.10.3360.10">
    <property type="entry name" value="VPA0735-like domain"/>
    <property type="match status" value="1"/>
</dbReference>
<feature type="signal peptide" evidence="1">
    <location>
        <begin position="1"/>
        <end position="32"/>
    </location>
</feature>
<feature type="domain" description="DUF1214" evidence="2">
    <location>
        <begin position="357"/>
        <end position="463"/>
    </location>
</feature>
<protein>
    <submittedName>
        <fullName evidence="4">DUF1254 domain-containing protein</fullName>
    </submittedName>
</protein>
<dbReference type="PANTHER" id="PTHR36509">
    <property type="entry name" value="BLL3101 PROTEIN"/>
    <property type="match status" value="1"/>
</dbReference>
<dbReference type="AlphaFoldDB" id="A0A9X9WUM0"/>
<reference evidence="4" key="2">
    <citation type="journal article" date="2021" name="Syst. Appl. Microbiol.">
        <title>Roseomonas hellenica sp. nov., isolated from roots of wild-growing Alkanna tinctoria.</title>
        <authorList>
            <person name="Rat A."/>
            <person name="Naranjo H.D."/>
            <person name="Lebbe L."/>
            <person name="Cnockaert M."/>
            <person name="Krigas N."/>
            <person name="Grigoriadou K."/>
            <person name="Maloupa E."/>
            <person name="Willems A."/>
        </authorList>
    </citation>
    <scope>NUCLEOTIDE SEQUENCE</scope>
    <source>
        <strain evidence="4">LMG 31231</strain>
    </source>
</reference>
<dbReference type="PROSITE" id="PS51318">
    <property type="entry name" value="TAT"/>
    <property type="match status" value="1"/>
</dbReference>
<dbReference type="Proteomes" id="UP001138751">
    <property type="component" value="Unassembled WGS sequence"/>
</dbReference>
<evidence type="ECO:0000313" key="5">
    <source>
        <dbReference type="Proteomes" id="UP001138751"/>
    </source>
</evidence>
<evidence type="ECO:0000313" key="4">
    <source>
        <dbReference type="EMBL" id="MBR0670849.1"/>
    </source>
</evidence>
<name>A0A9X9WUM0_9PROT</name>
<feature type="domain" description="DUF1254" evidence="3">
    <location>
        <begin position="82"/>
        <end position="212"/>
    </location>
</feature>
<comment type="caution">
    <text evidence="4">The sequence shown here is derived from an EMBL/GenBank/DDBJ whole genome shotgun (WGS) entry which is preliminary data.</text>
</comment>
<evidence type="ECO:0000259" key="2">
    <source>
        <dbReference type="Pfam" id="PF06742"/>
    </source>
</evidence>
<dbReference type="InterPro" id="IPR010621">
    <property type="entry name" value="DUF1214"/>
</dbReference>
<dbReference type="InterPro" id="IPR037049">
    <property type="entry name" value="DUF1214_C_sf"/>
</dbReference>
<keyword evidence="1" id="KW-0732">Signal</keyword>
<dbReference type="Gene3D" id="2.60.40.1610">
    <property type="entry name" value="Domain of unknown function DUF1254"/>
    <property type="match status" value="1"/>
</dbReference>
<gene>
    <name evidence="4" type="ORF">GXW76_06665</name>
</gene>
<dbReference type="InterPro" id="IPR006311">
    <property type="entry name" value="TAT_signal"/>
</dbReference>
<dbReference type="RefSeq" id="WP_211861221.1">
    <property type="nucleotide sequence ID" value="NZ_JAAEDM010000011.1"/>
</dbReference>
<feature type="chain" id="PRO_5040995930" evidence="1">
    <location>
        <begin position="33"/>
        <end position="483"/>
    </location>
</feature>
<keyword evidence="5" id="KW-1185">Reference proteome</keyword>
<dbReference type="PANTHER" id="PTHR36509:SF2">
    <property type="entry name" value="BLL3101 PROTEIN"/>
    <property type="match status" value="1"/>
</dbReference>
<dbReference type="Pfam" id="PF06863">
    <property type="entry name" value="DUF1254"/>
    <property type="match status" value="1"/>
</dbReference>
<sequence length="483" mass="52734">MTAFAAPASAARLSRRLALALPAATVATPALAQGAAPSEAEAARIASEAYVFGYPLVTMEMTRRASTNVPNATAHVGRAPMGQFHMSRAYPTAAFRDVTAPNADTLYCTAWLDLGAEPWVVSWPEMPDRYYLMPMLDGWTSVIASAGTRTTGHQAQTYVLAGPKFRGATPPGIPVVRSTTDMLWILGRVYCTGTPEDYAAVHAIQDRMKLQPLSSWGRAYAPPEGRVDPAIDTRTGVRDQVDRLSGADYFRMLADLMGANPPVAADAPMVARMARIGIVPGRPFQAARAPQAVRRAVDGAPRAGQAAIMGRIRTSEARARQTNNWFVLTETGQYGTNYLNRAYVTAVGLGANRPHDAVYPFTEFDAAGQKLDGANRYVLRFPPGQRPPARGFWSLTMYTSQFFFVDNPLNRYTLSSRSELKPNGDGSTDLLIQADDPGPDRRANWLPAPRDGFVLMFRLYWPMEPPAFSVIDGSWYPPQVVRA</sequence>
<reference evidence="4" key="1">
    <citation type="submission" date="2020-01" db="EMBL/GenBank/DDBJ databases">
        <authorList>
            <person name="Rat A."/>
        </authorList>
    </citation>
    <scope>NUCLEOTIDE SEQUENCE</scope>
    <source>
        <strain evidence="4">LMG 31231</strain>
    </source>
</reference>
<dbReference type="SUPFAM" id="SSF160935">
    <property type="entry name" value="VPA0735-like"/>
    <property type="match status" value="1"/>
</dbReference>
<dbReference type="InterPro" id="IPR037050">
    <property type="entry name" value="DUF1254_sf"/>
</dbReference>
<evidence type="ECO:0000259" key="3">
    <source>
        <dbReference type="Pfam" id="PF06863"/>
    </source>
</evidence>
<dbReference type="Gene3D" id="2.60.120.600">
    <property type="entry name" value="Domain of unknown function DUF1214, C-terminal domain"/>
    <property type="match status" value="1"/>
</dbReference>
<dbReference type="Pfam" id="PF06742">
    <property type="entry name" value="DUF1214"/>
    <property type="match status" value="1"/>
</dbReference>
<dbReference type="EMBL" id="JAAEDM010000011">
    <property type="protein sequence ID" value="MBR0670849.1"/>
    <property type="molecule type" value="Genomic_DNA"/>
</dbReference>
<accession>A0A9X9WUM0</accession>
<evidence type="ECO:0000256" key="1">
    <source>
        <dbReference type="SAM" id="SignalP"/>
    </source>
</evidence>